<evidence type="ECO:0000259" key="3">
    <source>
        <dbReference type="Pfam" id="PF18152"/>
    </source>
</evidence>
<dbReference type="NCBIfam" id="TIGR01361">
    <property type="entry name" value="DAHP_synth_Bsub"/>
    <property type="match status" value="1"/>
</dbReference>
<dbReference type="InterPro" id="IPR041071">
    <property type="entry name" value="DAHP_snth_FXD"/>
</dbReference>
<dbReference type="EMBL" id="CP000612">
    <property type="protein sequence ID" value="ABO49683.1"/>
    <property type="molecule type" value="Genomic_DNA"/>
</dbReference>
<feature type="domain" description="DAHP synthetase I/KDSA" evidence="2">
    <location>
        <begin position="87"/>
        <end position="329"/>
    </location>
</feature>
<dbReference type="KEGG" id="drm:Dred_1149"/>
<dbReference type="OrthoDB" id="9780456at2"/>
<evidence type="ECO:0000313" key="5">
    <source>
        <dbReference type="Proteomes" id="UP000001556"/>
    </source>
</evidence>
<accession>A4J3N0</accession>
<evidence type="ECO:0000259" key="2">
    <source>
        <dbReference type="Pfam" id="PF00793"/>
    </source>
</evidence>
<dbReference type="InterPro" id="IPR052899">
    <property type="entry name" value="Class-I_DAHP_synthase"/>
</dbReference>
<dbReference type="EC" id="2.5.1.54" evidence="4"/>
<gene>
    <name evidence="4" type="ordered locus">Dred_1149</name>
</gene>
<dbReference type="Pfam" id="PF00793">
    <property type="entry name" value="DAHP_synth_1"/>
    <property type="match status" value="1"/>
</dbReference>
<dbReference type="RefSeq" id="WP_011877509.1">
    <property type="nucleotide sequence ID" value="NC_009253.1"/>
</dbReference>
<dbReference type="InterPro" id="IPR013785">
    <property type="entry name" value="Aldolase_TIM"/>
</dbReference>
<dbReference type="Proteomes" id="UP000001556">
    <property type="component" value="Chromosome"/>
</dbReference>
<dbReference type="SUPFAM" id="SSF51569">
    <property type="entry name" value="Aldolase"/>
    <property type="match status" value="1"/>
</dbReference>
<keyword evidence="1 4" id="KW-0808">Transferase</keyword>
<protein>
    <submittedName>
        <fullName evidence="4">3-deoxy-D-arabinoheptulosonate-7-phosphate synthase</fullName>
        <ecNumber evidence="4">2.5.1.54</ecNumber>
    </submittedName>
</protein>
<feature type="domain" description="DAHP synthase ferredoxin-like" evidence="3">
    <location>
        <begin position="1"/>
        <end position="67"/>
    </location>
</feature>
<dbReference type="PANTHER" id="PTHR43018">
    <property type="entry name" value="PHOSPHO-2-DEHYDRO-3-DEOXYHEPTONATE ALDOLASE"/>
    <property type="match status" value="1"/>
</dbReference>
<dbReference type="GO" id="GO:0009073">
    <property type="term" value="P:aromatic amino acid family biosynthetic process"/>
    <property type="evidence" value="ECO:0007669"/>
    <property type="project" value="InterPro"/>
</dbReference>
<dbReference type="HOGENOM" id="CLU_062599_0_0_9"/>
<dbReference type="Gene3D" id="3.20.20.70">
    <property type="entry name" value="Aldolase class I"/>
    <property type="match status" value="1"/>
</dbReference>
<dbReference type="NCBIfam" id="NF009239">
    <property type="entry name" value="PRK12595.1"/>
    <property type="match status" value="1"/>
</dbReference>
<dbReference type="GO" id="GO:0003849">
    <property type="term" value="F:3-deoxy-7-phosphoheptulonate synthase activity"/>
    <property type="evidence" value="ECO:0007669"/>
    <property type="project" value="UniProtKB-EC"/>
</dbReference>
<dbReference type="NCBIfam" id="NF006421">
    <property type="entry name" value="PRK08673.1"/>
    <property type="match status" value="1"/>
</dbReference>
<proteinExistence type="predicted"/>
<organism evidence="4 5">
    <name type="scientific">Desulforamulus reducens (strain ATCC BAA-1160 / DSM 100696 / MI-1)</name>
    <name type="common">Desulfotomaculum reducens</name>
    <dbReference type="NCBI Taxonomy" id="349161"/>
    <lineage>
        <taxon>Bacteria</taxon>
        <taxon>Bacillati</taxon>
        <taxon>Bacillota</taxon>
        <taxon>Clostridia</taxon>
        <taxon>Eubacteriales</taxon>
        <taxon>Peptococcaceae</taxon>
        <taxon>Desulforamulus</taxon>
    </lineage>
</organism>
<evidence type="ECO:0000256" key="1">
    <source>
        <dbReference type="ARBA" id="ARBA00022679"/>
    </source>
</evidence>
<keyword evidence="5" id="KW-1185">Reference proteome</keyword>
<dbReference type="Pfam" id="PF18152">
    <property type="entry name" value="DAHP_snth_FXD"/>
    <property type="match status" value="1"/>
</dbReference>
<dbReference type="GO" id="GO:0016832">
    <property type="term" value="F:aldehyde-lyase activity"/>
    <property type="evidence" value="ECO:0007669"/>
    <property type="project" value="InterPro"/>
</dbReference>
<dbReference type="STRING" id="349161.Dred_1149"/>
<evidence type="ECO:0000313" key="4">
    <source>
        <dbReference type="EMBL" id="ABO49683.1"/>
    </source>
</evidence>
<dbReference type="PANTHER" id="PTHR43018:SF2">
    <property type="entry name" value="PHOSPHO-2-DEHYDRO-3-DEOXYHEPTONATE ALDOLASE"/>
    <property type="match status" value="1"/>
</dbReference>
<dbReference type="InterPro" id="IPR006218">
    <property type="entry name" value="DAHP1/KDSA"/>
</dbReference>
<dbReference type="Gene3D" id="3.30.70.1140">
    <property type="entry name" value="Phospho-2-dehydro-3-deoxyheptonate aldolase, domain 1"/>
    <property type="match status" value="1"/>
</dbReference>
<name>A4J3N0_DESRM</name>
<reference evidence="4 5" key="1">
    <citation type="submission" date="2007-03" db="EMBL/GenBank/DDBJ databases">
        <title>Complete sequence of Desulfotomaculum reducens MI-1.</title>
        <authorList>
            <consortium name="US DOE Joint Genome Institute"/>
            <person name="Copeland A."/>
            <person name="Lucas S."/>
            <person name="Lapidus A."/>
            <person name="Barry K."/>
            <person name="Detter J.C."/>
            <person name="Glavina del Rio T."/>
            <person name="Hammon N."/>
            <person name="Israni S."/>
            <person name="Dalin E."/>
            <person name="Tice H."/>
            <person name="Pitluck S."/>
            <person name="Sims D."/>
            <person name="Brettin T."/>
            <person name="Bruce D."/>
            <person name="Han C."/>
            <person name="Tapia R."/>
            <person name="Schmutz J."/>
            <person name="Larimer F."/>
            <person name="Land M."/>
            <person name="Hauser L."/>
            <person name="Kyrpides N."/>
            <person name="Kim E."/>
            <person name="Tebo B.M."/>
            <person name="Richardson P."/>
        </authorList>
    </citation>
    <scope>NUCLEOTIDE SEQUENCE [LARGE SCALE GENOMIC DNA]</scope>
    <source>
        <strain evidence="4 5">MI-1</strain>
    </source>
</reference>
<dbReference type="InterPro" id="IPR006268">
    <property type="entry name" value="DAHP_syn_2"/>
</dbReference>
<dbReference type="eggNOG" id="COG2876">
    <property type="taxonomic scope" value="Bacteria"/>
</dbReference>
<dbReference type="AlphaFoldDB" id="A4J3N0"/>
<sequence length="338" mass="36884">MIVVMSQRATEDHINAVLKRLQKVGFEIHLSQGVERTIIGAIGDKTRMADLALEAMPEVDNVVPILQPYKLASRTFKEENTIIRVGDLEIGGNQIHVMAGPCAVESREQLFEAADAVKKAGATLLRGGAFKPRTSPYSFQGLEEKGLQYLAEARERTGLKIVTELMDASSLPMVAEYADIIQIGTRNMQNFFLLRAVANVQKPVLLKRGISATIEEWLMSAEYIMAGGNYQVILCERGIRSYESYTRNTLDLSAIPVIKHLSHLPIIVDPSHALGKWRFVSSMSKAAVAAGADGLLIEVHPNPSEALCDGPQSLTPNNFGSLMTEVQQVAGAVGRTLT</sequence>